<keyword evidence="1" id="KW-0812">Transmembrane</keyword>
<organism evidence="2 3">
    <name type="scientific">Platanthera zijinensis</name>
    <dbReference type="NCBI Taxonomy" id="2320716"/>
    <lineage>
        <taxon>Eukaryota</taxon>
        <taxon>Viridiplantae</taxon>
        <taxon>Streptophyta</taxon>
        <taxon>Embryophyta</taxon>
        <taxon>Tracheophyta</taxon>
        <taxon>Spermatophyta</taxon>
        <taxon>Magnoliopsida</taxon>
        <taxon>Liliopsida</taxon>
        <taxon>Asparagales</taxon>
        <taxon>Orchidaceae</taxon>
        <taxon>Orchidoideae</taxon>
        <taxon>Orchideae</taxon>
        <taxon>Orchidinae</taxon>
        <taxon>Platanthera</taxon>
    </lineage>
</organism>
<accession>A0AAP0G4V7</accession>
<evidence type="ECO:0000313" key="2">
    <source>
        <dbReference type="EMBL" id="KAK8936958.1"/>
    </source>
</evidence>
<keyword evidence="3" id="KW-1185">Reference proteome</keyword>
<gene>
    <name evidence="2" type="ORF">KSP39_PZI012634</name>
</gene>
<comment type="caution">
    <text evidence="2">The sequence shown here is derived from an EMBL/GenBank/DDBJ whole genome shotgun (WGS) entry which is preliminary data.</text>
</comment>
<reference evidence="2 3" key="1">
    <citation type="journal article" date="2022" name="Nat. Plants">
        <title>Genomes of leafy and leafless Platanthera orchids illuminate the evolution of mycoheterotrophy.</title>
        <authorList>
            <person name="Li M.H."/>
            <person name="Liu K.W."/>
            <person name="Li Z."/>
            <person name="Lu H.C."/>
            <person name="Ye Q.L."/>
            <person name="Zhang D."/>
            <person name="Wang J.Y."/>
            <person name="Li Y.F."/>
            <person name="Zhong Z.M."/>
            <person name="Liu X."/>
            <person name="Yu X."/>
            <person name="Liu D.K."/>
            <person name="Tu X.D."/>
            <person name="Liu B."/>
            <person name="Hao Y."/>
            <person name="Liao X.Y."/>
            <person name="Jiang Y.T."/>
            <person name="Sun W.H."/>
            <person name="Chen J."/>
            <person name="Chen Y.Q."/>
            <person name="Ai Y."/>
            <person name="Zhai J.W."/>
            <person name="Wu S.S."/>
            <person name="Zhou Z."/>
            <person name="Hsiao Y.Y."/>
            <person name="Wu W.L."/>
            <person name="Chen Y.Y."/>
            <person name="Lin Y.F."/>
            <person name="Hsu J.L."/>
            <person name="Li C.Y."/>
            <person name="Wang Z.W."/>
            <person name="Zhao X."/>
            <person name="Zhong W.Y."/>
            <person name="Ma X.K."/>
            <person name="Ma L."/>
            <person name="Huang J."/>
            <person name="Chen G.Z."/>
            <person name="Huang M.Z."/>
            <person name="Huang L."/>
            <person name="Peng D.H."/>
            <person name="Luo Y.B."/>
            <person name="Zou S.Q."/>
            <person name="Chen S.P."/>
            <person name="Lan S."/>
            <person name="Tsai W.C."/>
            <person name="Van de Peer Y."/>
            <person name="Liu Z.J."/>
        </authorList>
    </citation>
    <scope>NUCLEOTIDE SEQUENCE [LARGE SCALE GENOMIC DNA]</scope>
    <source>
        <strain evidence="2">Lor287</strain>
    </source>
</reference>
<keyword evidence="1" id="KW-0472">Membrane</keyword>
<dbReference type="Proteomes" id="UP001418222">
    <property type="component" value="Unassembled WGS sequence"/>
</dbReference>
<sequence>MLMKLKRTQILMSQVLENHMLVWYLKALMKHIGFIIVMLISLDLELGKVQLPNHLLQERLLVEDSNVISLD</sequence>
<feature type="transmembrane region" description="Helical" evidence="1">
    <location>
        <begin position="21"/>
        <end position="42"/>
    </location>
</feature>
<evidence type="ECO:0000313" key="3">
    <source>
        <dbReference type="Proteomes" id="UP001418222"/>
    </source>
</evidence>
<proteinExistence type="predicted"/>
<evidence type="ECO:0000256" key="1">
    <source>
        <dbReference type="SAM" id="Phobius"/>
    </source>
</evidence>
<name>A0AAP0G4V7_9ASPA</name>
<dbReference type="AlphaFoldDB" id="A0AAP0G4V7"/>
<protein>
    <submittedName>
        <fullName evidence="2">Uncharacterized protein</fullName>
    </submittedName>
</protein>
<keyword evidence="1" id="KW-1133">Transmembrane helix</keyword>
<dbReference type="EMBL" id="JBBWWQ010000010">
    <property type="protein sequence ID" value="KAK8936958.1"/>
    <property type="molecule type" value="Genomic_DNA"/>
</dbReference>